<dbReference type="GO" id="GO:0016322">
    <property type="term" value="P:neuron remodeling"/>
    <property type="evidence" value="ECO:0007669"/>
    <property type="project" value="UniProtKB-ARBA"/>
</dbReference>
<keyword evidence="3" id="KW-0053">Apoptosis</keyword>
<dbReference type="PROSITE" id="PS01122">
    <property type="entry name" value="CASPASE_CYS"/>
    <property type="match status" value="1"/>
</dbReference>
<evidence type="ECO:0008006" key="12">
    <source>
        <dbReference type="Google" id="ProtNLM"/>
    </source>
</evidence>
<evidence type="ECO:0000313" key="10">
    <source>
        <dbReference type="EMBL" id="CAG9854769.1"/>
    </source>
</evidence>
<dbReference type="Gene3D" id="3.40.50.1460">
    <property type="match status" value="1"/>
</dbReference>
<dbReference type="SMART" id="SM00115">
    <property type="entry name" value="CASc"/>
    <property type="match status" value="1"/>
</dbReference>
<evidence type="ECO:0000256" key="1">
    <source>
        <dbReference type="ARBA" id="ARBA00010134"/>
    </source>
</evidence>
<dbReference type="GO" id="GO:1990525">
    <property type="term" value="F:BIR domain binding"/>
    <property type="evidence" value="ECO:0007669"/>
    <property type="project" value="UniProtKB-ARBA"/>
</dbReference>
<evidence type="ECO:0000256" key="3">
    <source>
        <dbReference type="ARBA" id="ARBA00022703"/>
    </source>
</evidence>
<reference evidence="10" key="1">
    <citation type="submission" date="2022-01" db="EMBL/GenBank/DDBJ databases">
        <authorList>
            <person name="King R."/>
        </authorList>
    </citation>
    <scope>NUCLEOTIDE SEQUENCE</scope>
</reference>
<dbReference type="AlphaFoldDB" id="A0A9N9TG70"/>
<dbReference type="InterPro" id="IPR015917">
    <property type="entry name" value="Pept_C14A"/>
</dbReference>
<dbReference type="GO" id="GO:0006508">
    <property type="term" value="P:proteolysis"/>
    <property type="evidence" value="ECO:0007669"/>
    <property type="project" value="UniProtKB-KW"/>
</dbReference>
<evidence type="ECO:0000256" key="7">
    <source>
        <dbReference type="RuleBase" id="RU003971"/>
    </source>
</evidence>
<dbReference type="PROSITE" id="PS01121">
    <property type="entry name" value="CASPASE_HIS"/>
    <property type="match status" value="1"/>
</dbReference>
<keyword evidence="2" id="KW-0645">Protease</keyword>
<evidence type="ECO:0000259" key="9">
    <source>
        <dbReference type="PROSITE" id="PS50208"/>
    </source>
</evidence>
<feature type="domain" description="Caspase family p10" evidence="8">
    <location>
        <begin position="194"/>
        <end position="288"/>
    </location>
</feature>
<feature type="domain" description="Caspase family p20" evidence="9">
    <location>
        <begin position="50"/>
        <end position="173"/>
    </location>
</feature>
<comment type="similarity">
    <text evidence="1 7">Belongs to the peptidase C14A family.</text>
</comment>
<dbReference type="PROSITE" id="PS50208">
    <property type="entry name" value="CASPASE_P20"/>
    <property type="match status" value="1"/>
</dbReference>
<dbReference type="GO" id="GO:0004197">
    <property type="term" value="F:cysteine-type endopeptidase activity"/>
    <property type="evidence" value="ECO:0007669"/>
    <property type="project" value="InterPro"/>
</dbReference>
<dbReference type="GO" id="GO:0005737">
    <property type="term" value="C:cytoplasm"/>
    <property type="evidence" value="ECO:0007669"/>
    <property type="project" value="TreeGrafter"/>
</dbReference>
<dbReference type="InterPro" id="IPR016129">
    <property type="entry name" value="Caspase_his_AS"/>
</dbReference>
<dbReference type="InterPro" id="IPR002138">
    <property type="entry name" value="Pept_C14_p10"/>
</dbReference>
<dbReference type="Proteomes" id="UP001153712">
    <property type="component" value="Chromosome 1"/>
</dbReference>
<dbReference type="PRINTS" id="PR00376">
    <property type="entry name" value="IL1BCENZYME"/>
</dbReference>
<dbReference type="OrthoDB" id="6116485at2759"/>
<dbReference type="CDD" id="cd00032">
    <property type="entry name" value="CASc"/>
    <property type="match status" value="1"/>
</dbReference>
<dbReference type="EMBL" id="OU900094">
    <property type="protein sequence ID" value="CAG9854769.1"/>
    <property type="molecule type" value="Genomic_DNA"/>
</dbReference>
<sequence>MDQNGANTDNKNQNGTTIVSAVDGIFSRSETTKPPIVPEPDSEVYAKKTKRGMAIIFNHKDFLIPYCSTRNGTEKDRDCLVQVLRELGYEVYVHNDRTYEQIMKILDQASKMDHTDHESLLIAIMSHGEEGLLYAKDTHYPTNRLWRKFSPLHCPTLAGKPKLFFIQACRGSETDPGVKVSYTETDSLSTTTNQTYTIPVMADILIMYATVENYYAWRDPEKGSYFIQALIVQLRKHHESRDLLSILTCVNREVAIGFTSSNPENPGYDGKKEMCSIVSMLTRKYYFT</sequence>
<gene>
    <name evidence="10" type="ORF">PHYEVI_LOCUS1229</name>
</gene>
<dbReference type="InterPro" id="IPR033139">
    <property type="entry name" value="Caspase_cys_AS"/>
</dbReference>
<dbReference type="GO" id="GO:0045476">
    <property type="term" value="P:nurse cell apoptotic process"/>
    <property type="evidence" value="ECO:0007669"/>
    <property type="project" value="UniProtKB-ARBA"/>
</dbReference>
<evidence type="ECO:0000256" key="4">
    <source>
        <dbReference type="ARBA" id="ARBA00022801"/>
    </source>
</evidence>
<dbReference type="GO" id="GO:0045751">
    <property type="term" value="P:negative regulation of Toll signaling pathway"/>
    <property type="evidence" value="ECO:0007669"/>
    <property type="project" value="UniProtKB-ARBA"/>
</dbReference>
<dbReference type="InterPro" id="IPR029030">
    <property type="entry name" value="Caspase-like_dom_sf"/>
</dbReference>
<evidence type="ECO:0000259" key="8">
    <source>
        <dbReference type="PROSITE" id="PS50207"/>
    </source>
</evidence>
<dbReference type="FunFam" id="3.40.50.1460:FF:000001">
    <property type="entry name" value="Caspase-3 preproprotein"/>
    <property type="match status" value="1"/>
</dbReference>
<evidence type="ECO:0000256" key="5">
    <source>
        <dbReference type="ARBA" id="ARBA00022807"/>
    </source>
</evidence>
<keyword evidence="11" id="KW-1185">Reference proteome</keyword>
<dbReference type="SUPFAM" id="SSF52129">
    <property type="entry name" value="Caspase-like"/>
    <property type="match status" value="1"/>
</dbReference>
<accession>A0A9N9TG70</accession>
<keyword evidence="4" id="KW-0378">Hydrolase</keyword>
<dbReference type="Pfam" id="PF00656">
    <property type="entry name" value="Peptidase_C14"/>
    <property type="match status" value="1"/>
</dbReference>
<evidence type="ECO:0000256" key="2">
    <source>
        <dbReference type="ARBA" id="ARBA00022670"/>
    </source>
</evidence>
<dbReference type="InterPro" id="IPR002398">
    <property type="entry name" value="Pept_C14"/>
</dbReference>
<keyword evidence="5" id="KW-0788">Thiol protease</keyword>
<dbReference type="GO" id="GO:0043525">
    <property type="term" value="P:positive regulation of neuron apoptotic process"/>
    <property type="evidence" value="ECO:0007669"/>
    <property type="project" value="TreeGrafter"/>
</dbReference>
<dbReference type="InterPro" id="IPR001309">
    <property type="entry name" value="Pept_C14_p20"/>
</dbReference>
<protein>
    <recommendedName>
        <fullName evidence="12">Caspase-1</fullName>
    </recommendedName>
</protein>
<keyword evidence="6" id="KW-0865">Zymogen</keyword>
<name>A0A9N9TG70_PHYSR</name>
<proteinExistence type="inferred from homology"/>
<evidence type="ECO:0000256" key="6">
    <source>
        <dbReference type="ARBA" id="ARBA00023145"/>
    </source>
</evidence>
<organism evidence="10 11">
    <name type="scientific">Phyllotreta striolata</name>
    <name type="common">Striped flea beetle</name>
    <name type="synonym">Crioceris striolata</name>
    <dbReference type="NCBI Taxonomy" id="444603"/>
    <lineage>
        <taxon>Eukaryota</taxon>
        <taxon>Metazoa</taxon>
        <taxon>Ecdysozoa</taxon>
        <taxon>Arthropoda</taxon>
        <taxon>Hexapoda</taxon>
        <taxon>Insecta</taxon>
        <taxon>Pterygota</taxon>
        <taxon>Neoptera</taxon>
        <taxon>Endopterygota</taxon>
        <taxon>Coleoptera</taxon>
        <taxon>Polyphaga</taxon>
        <taxon>Cucujiformia</taxon>
        <taxon>Chrysomeloidea</taxon>
        <taxon>Chrysomelidae</taxon>
        <taxon>Galerucinae</taxon>
        <taxon>Alticini</taxon>
        <taxon>Phyllotreta</taxon>
    </lineage>
</organism>
<dbReference type="PANTHER" id="PTHR10454">
    <property type="entry name" value="CASPASE"/>
    <property type="match status" value="1"/>
</dbReference>
<evidence type="ECO:0000313" key="11">
    <source>
        <dbReference type="Proteomes" id="UP001153712"/>
    </source>
</evidence>
<dbReference type="InterPro" id="IPR011600">
    <property type="entry name" value="Pept_C14_caspase"/>
</dbReference>
<dbReference type="PANTHER" id="PTHR10454:SF232">
    <property type="entry name" value="AT03047P-RELATED"/>
    <property type="match status" value="1"/>
</dbReference>
<dbReference type="PROSITE" id="PS50207">
    <property type="entry name" value="CASPASE_P10"/>
    <property type="match status" value="1"/>
</dbReference>